<dbReference type="EMBL" id="HBUF01339632">
    <property type="protein sequence ID" value="CAG6700914.1"/>
    <property type="molecule type" value="Transcribed_RNA"/>
</dbReference>
<dbReference type="Pfam" id="PF03732">
    <property type="entry name" value="Retrotrans_gag"/>
    <property type="match status" value="1"/>
</dbReference>
<feature type="compositionally biased region" description="Polar residues" evidence="1">
    <location>
        <begin position="183"/>
        <end position="192"/>
    </location>
</feature>
<feature type="region of interest" description="Disordered" evidence="1">
    <location>
        <begin position="539"/>
        <end position="580"/>
    </location>
</feature>
<feature type="compositionally biased region" description="Polar residues" evidence="1">
    <location>
        <begin position="200"/>
        <end position="211"/>
    </location>
</feature>
<feature type="compositionally biased region" description="Low complexity" evidence="1">
    <location>
        <begin position="446"/>
        <end position="461"/>
    </location>
</feature>
<reference evidence="3" key="1">
    <citation type="submission" date="2021-05" db="EMBL/GenBank/DDBJ databases">
        <authorList>
            <person name="Alioto T."/>
            <person name="Alioto T."/>
            <person name="Gomez Garrido J."/>
        </authorList>
    </citation>
    <scope>NUCLEOTIDE SEQUENCE</scope>
</reference>
<dbReference type="EMBL" id="HBUF01339641">
    <property type="protein sequence ID" value="CAG6700959.1"/>
    <property type="molecule type" value="Transcribed_RNA"/>
</dbReference>
<feature type="region of interest" description="Disordered" evidence="1">
    <location>
        <begin position="433"/>
        <end position="505"/>
    </location>
</feature>
<dbReference type="InterPro" id="IPR005162">
    <property type="entry name" value="Retrotrans_gag_dom"/>
</dbReference>
<dbReference type="AlphaFoldDB" id="A0A8D8UE48"/>
<accession>A0A8D8UE48</accession>
<evidence type="ECO:0000313" key="3">
    <source>
        <dbReference type="EMBL" id="CAG6700947.1"/>
    </source>
</evidence>
<name>A0A8D8UE48_9HEMI</name>
<protein>
    <recommendedName>
        <fullName evidence="2">Retrotransposon gag domain-containing protein</fullName>
    </recommendedName>
</protein>
<feature type="compositionally biased region" description="Polar residues" evidence="1">
    <location>
        <begin position="539"/>
        <end position="550"/>
    </location>
</feature>
<proteinExistence type="predicted"/>
<feature type="compositionally biased region" description="Low complexity" evidence="1">
    <location>
        <begin position="478"/>
        <end position="489"/>
    </location>
</feature>
<organism evidence="3">
    <name type="scientific">Cacopsylla melanoneura</name>
    <dbReference type="NCBI Taxonomy" id="428564"/>
    <lineage>
        <taxon>Eukaryota</taxon>
        <taxon>Metazoa</taxon>
        <taxon>Ecdysozoa</taxon>
        <taxon>Arthropoda</taxon>
        <taxon>Hexapoda</taxon>
        <taxon>Insecta</taxon>
        <taxon>Pterygota</taxon>
        <taxon>Neoptera</taxon>
        <taxon>Paraneoptera</taxon>
        <taxon>Hemiptera</taxon>
        <taxon>Sternorrhyncha</taxon>
        <taxon>Psylloidea</taxon>
        <taxon>Psyllidae</taxon>
        <taxon>Psyllinae</taxon>
        <taxon>Cacopsylla</taxon>
    </lineage>
</organism>
<dbReference type="EMBL" id="HBUF01339634">
    <property type="protein sequence ID" value="CAG6700924.1"/>
    <property type="molecule type" value="Transcribed_RNA"/>
</dbReference>
<dbReference type="EMBL" id="HBUF01339642">
    <property type="protein sequence ID" value="CAG6700965.1"/>
    <property type="molecule type" value="Transcribed_RNA"/>
</dbReference>
<feature type="compositionally biased region" description="Acidic residues" evidence="1">
    <location>
        <begin position="169"/>
        <end position="180"/>
    </location>
</feature>
<feature type="region of interest" description="Disordered" evidence="1">
    <location>
        <begin position="169"/>
        <end position="224"/>
    </location>
</feature>
<evidence type="ECO:0000256" key="1">
    <source>
        <dbReference type="SAM" id="MobiDB-lite"/>
    </source>
</evidence>
<dbReference type="EMBL" id="HBUF01339635">
    <property type="protein sequence ID" value="CAG6700929.1"/>
    <property type="molecule type" value="Transcribed_RNA"/>
</dbReference>
<sequence length="580" mass="67520">MASSPISRADIKHLNKPELDHEIKIRGQEPLGKNCNKRKQLLILLQREQRGSITQAMDAIVVTPIEAREVAELVTITVQKLKSENERDLCRRHSRYSARLNHYAHRVTRWTETDPEVKVYKDQILEEIQGAFTIVDQHLDKLSARISLIPVDDVTTNLATWGIVDSDEETDVDSENDEYLNENHLNPSPNEQTNRRNETPYLSVNTGNQATGHAPLSTFPRDPTDALTDFRRRLNFTREQQQGQDEQPAQVVDNRPVYNSASLAPLKLHKWNVKFTGDNKMQTVEEFLDVLDVKCDAYRVTKQELFRSASELFEGTALTWYMANRFSFTSWRQLEIKLLSAFSPPLYGVSLWREILMRKQKEGETVVKYVSSMKILFNRLNTVVDSEAKIEVIITNALPIYQEKLNFVDLHNLEDLEASMIRVENMSAMFNSNRETNNSERKRDNNQNGQNQKQRNQFNQKPQWNSRQRYNNYQYPHQNYGQQNQNFYQPPDLTVPPPNIQQPLNNQYQYPQRSHYYQTNNQNYRPNNTANQQVSFASQQVSPTGFTPGNSKKKNKRAKKNQAKFQQLGNERDQLWNVKA</sequence>
<feature type="compositionally biased region" description="Polar residues" evidence="1">
    <location>
        <begin position="462"/>
        <end position="477"/>
    </location>
</feature>
<feature type="compositionally biased region" description="Basic residues" evidence="1">
    <location>
        <begin position="551"/>
        <end position="562"/>
    </location>
</feature>
<evidence type="ECO:0000259" key="2">
    <source>
        <dbReference type="Pfam" id="PF03732"/>
    </source>
</evidence>
<dbReference type="EMBL" id="HBUF01339639">
    <property type="protein sequence ID" value="CAG6700947.1"/>
    <property type="molecule type" value="Transcribed_RNA"/>
</dbReference>
<feature type="domain" description="Retrotransposon gag" evidence="2">
    <location>
        <begin position="309"/>
        <end position="393"/>
    </location>
</feature>